<dbReference type="InterPro" id="IPR050713">
    <property type="entry name" value="RTP_Phos/Ushers"/>
</dbReference>
<dbReference type="Gene3D" id="2.60.40.10">
    <property type="entry name" value="Immunoglobulins"/>
    <property type="match status" value="4"/>
</dbReference>
<organism evidence="4 5">
    <name type="scientific">Pustulibacterium marinum</name>
    <dbReference type="NCBI Taxonomy" id="1224947"/>
    <lineage>
        <taxon>Bacteria</taxon>
        <taxon>Pseudomonadati</taxon>
        <taxon>Bacteroidota</taxon>
        <taxon>Flavobacteriia</taxon>
        <taxon>Flavobacteriales</taxon>
        <taxon>Flavobacteriaceae</taxon>
        <taxon>Pustulibacterium</taxon>
    </lineage>
</organism>
<evidence type="ECO:0000256" key="2">
    <source>
        <dbReference type="SAM" id="SignalP"/>
    </source>
</evidence>
<dbReference type="Pfam" id="PF00041">
    <property type="entry name" value="fn3"/>
    <property type="match status" value="2"/>
</dbReference>
<dbReference type="GO" id="GO:0016020">
    <property type="term" value="C:membrane"/>
    <property type="evidence" value="ECO:0007669"/>
    <property type="project" value="UniProtKB-SubCell"/>
</dbReference>
<proteinExistence type="predicted"/>
<evidence type="ECO:0000313" key="5">
    <source>
        <dbReference type="Proteomes" id="UP000199138"/>
    </source>
</evidence>
<reference evidence="4 5" key="1">
    <citation type="submission" date="2016-10" db="EMBL/GenBank/DDBJ databases">
        <authorList>
            <person name="de Groot N.N."/>
        </authorList>
    </citation>
    <scope>NUCLEOTIDE SEQUENCE [LARGE SCALE GENOMIC DNA]</scope>
    <source>
        <strain evidence="4 5">CGMCC 1.12333</strain>
    </source>
</reference>
<dbReference type="InterPro" id="IPR036116">
    <property type="entry name" value="FN3_sf"/>
</dbReference>
<dbReference type="InterPro" id="IPR013783">
    <property type="entry name" value="Ig-like_fold"/>
</dbReference>
<dbReference type="PROSITE" id="PS50853">
    <property type="entry name" value="FN3"/>
    <property type="match status" value="4"/>
</dbReference>
<dbReference type="EMBL" id="FPBK01000001">
    <property type="protein sequence ID" value="SFU27655.1"/>
    <property type="molecule type" value="Genomic_DNA"/>
</dbReference>
<dbReference type="Pfam" id="PF07675">
    <property type="entry name" value="Cleaved_Adhesin"/>
    <property type="match status" value="2"/>
</dbReference>
<gene>
    <name evidence="4" type="ORF">SAMN05216480_101250</name>
</gene>
<sequence>MKKNYFSWRRKGFKNLFLLSSACVLASFSPKSSIDNPPAKSNALPFFDPLDYVQFTVTGFTEDVVANGVGAASVTTTNSVDAANYVFAAYGTQFTEGGSSVTTGLPSDGILTNSSNSDLTFQLADYSENNVLRLQTQSSEGSVTFAETGSYETIYMAVTSGDGASTVSGTIDFEDGTTQAFSSLSVSDWFGGSNPLISGIGRKSRTTTAAFESNSSNPRIYQLTVVVDAANQSKTVTGITITKDSSGGVFNLFAVTGKLAADCQAPTDVTEDTVNAFDATFSWTGYAEGDTFEVAIVEGGAEAPTSGIAVSVETYQFADLDPETSYDVYVRTVCSVSGYSYWAGPYNFTTPVSCVAPTEITISAIETTSATVTWTAGSEDQDTFEYVLQVAGLDAPESGEETSETSFDVTELASNTEYDVYVRANCGEANGYSSWTMVTFVTACEAFTAIDESFEDEEFPNCWSIINGGGSNQWVVYNSESYAHTGSYSMRLTYNSTAHNDFLITPAFTVVDHVSDMISFWSKSYSDYWGEEFNVLVSTTGNEEEDFTDIIASSVQPGGTYTEYEYNLSAYEGQTIYFAIQAVSTNELYLSVDDIKTFAEPYCLVPENIVSSAITSDSFTVSWDMGDNTAWEIAYVESGEEAPESGTAVTEATYEFTEMIPNTTFDVYVRTDCGEEDGYSEWVSISVTTACEATTMIDEGFEGGELPSCWSVINGGGANQWVIYNSESYAHTGSYSMRLSYNSTAHDDYLISPPFTVESHVSDMVSFWSKSYSDYWAEEFNVLVSTTGNYETDFTDVIASSVQPGGTYTKYEYDLSAYEGQTIYFAIQAVSTNEYYLSIDDFMTFGSDYCAAPTDLTATDITPTTATLSWTDDESTSWEIVVQEEGSGEPTEAGTLVEATTYESTYSAGTVSEFYVRSVCADGVNYSPWSGPFSYGGYTSLEISGGQNYDVIANGVGSSTTSTTNDVDGANYAYISADFKVNESDDDLTYGLPVSGVISSPNTAGLSYQMSDYSGNNSLRIETSGADNGGTMTIAAAQPAEKLYLLVTSGSGAGDITGSINFTDGTSQTIYTNTVPNWFNSSDLPVAISGIGRINLTNDNLENPSGNPRLYEIEVLIGQIHHEKTIGSITIQKDSGDGVVNVFAASIKYSSAAASVKDVNASLVKVYPNPVQDKLSISGVDATSVEVYNMLGQQMNVKLNNNVVDMAGLETGVYLVTIHAANATETIRVIKK</sequence>
<dbReference type="AlphaFoldDB" id="A0A1I7EUP3"/>
<evidence type="ECO:0000256" key="1">
    <source>
        <dbReference type="ARBA" id="ARBA00022729"/>
    </source>
</evidence>
<dbReference type="InterPro" id="IPR011628">
    <property type="entry name" value="Cleaved_adhesin"/>
</dbReference>
<feature type="signal peptide" evidence="2">
    <location>
        <begin position="1"/>
        <end position="26"/>
    </location>
</feature>
<dbReference type="Proteomes" id="UP000199138">
    <property type="component" value="Unassembled WGS sequence"/>
</dbReference>
<name>A0A1I7EUP3_9FLAO</name>
<accession>A0A1I7EUP3</accession>
<dbReference type="SMART" id="SM00060">
    <property type="entry name" value="FN3"/>
    <property type="match status" value="4"/>
</dbReference>
<dbReference type="InterPro" id="IPR026444">
    <property type="entry name" value="Secre_tail"/>
</dbReference>
<dbReference type="Gene3D" id="2.60.120.200">
    <property type="match status" value="2"/>
</dbReference>
<dbReference type="PANTHER" id="PTHR46957">
    <property type="entry name" value="CYTOKINE RECEPTOR"/>
    <property type="match status" value="1"/>
</dbReference>
<dbReference type="Pfam" id="PF18962">
    <property type="entry name" value="Por_Secre_tail"/>
    <property type="match status" value="1"/>
</dbReference>
<dbReference type="STRING" id="1224947.SAMN05216480_101250"/>
<keyword evidence="5" id="KW-1185">Reference proteome</keyword>
<dbReference type="RefSeq" id="WP_093021878.1">
    <property type="nucleotide sequence ID" value="NZ_FPBK01000001.1"/>
</dbReference>
<feature type="domain" description="Fibronectin type-III" evidence="3">
    <location>
        <begin position="852"/>
        <end position="942"/>
    </location>
</feature>
<keyword evidence="1 2" id="KW-0732">Signal</keyword>
<feature type="chain" id="PRO_5011442505" evidence="2">
    <location>
        <begin position="27"/>
        <end position="1232"/>
    </location>
</feature>
<dbReference type="PANTHER" id="PTHR46957:SF3">
    <property type="entry name" value="CYTOKINE RECEPTOR"/>
    <property type="match status" value="1"/>
</dbReference>
<evidence type="ECO:0000259" key="3">
    <source>
        <dbReference type="PROSITE" id="PS50853"/>
    </source>
</evidence>
<dbReference type="SUPFAM" id="SSF49265">
    <property type="entry name" value="Fibronectin type III"/>
    <property type="match status" value="2"/>
</dbReference>
<evidence type="ECO:0000313" key="4">
    <source>
        <dbReference type="EMBL" id="SFU27655.1"/>
    </source>
</evidence>
<feature type="domain" description="Fibronectin type-III" evidence="3">
    <location>
        <begin position="265"/>
        <end position="353"/>
    </location>
</feature>
<feature type="domain" description="Fibronectin type-III" evidence="3">
    <location>
        <begin position="605"/>
        <end position="693"/>
    </location>
</feature>
<dbReference type="NCBIfam" id="TIGR04183">
    <property type="entry name" value="Por_Secre_tail"/>
    <property type="match status" value="1"/>
</dbReference>
<dbReference type="InterPro" id="IPR003961">
    <property type="entry name" value="FN3_dom"/>
</dbReference>
<protein>
    <submittedName>
        <fullName evidence="4">Por secretion system C-terminal sorting domain-containing protein</fullName>
    </submittedName>
</protein>
<feature type="domain" description="Fibronectin type-III" evidence="3">
    <location>
        <begin position="356"/>
        <end position="446"/>
    </location>
</feature>
<dbReference type="OrthoDB" id="1274898at2"/>
<dbReference type="NCBIfam" id="NF038128">
    <property type="entry name" value="choice_anch_J"/>
    <property type="match status" value="2"/>
</dbReference>
<dbReference type="CDD" id="cd00063">
    <property type="entry name" value="FN3"/>
    <property type="match status" value="3"/>
</dbReference>